<gene>
    <name evidence="3" type="ORF">H9651_02805</name>
</gene>
<dbReference type="RefSeq" id="WP_191717599.1">
    <property type="nucleotide sequence ID" value="NZ_JACSQP010000002.1"/>
</dbReference>
<dbReference type="InterPro" id="IPR058323">
    <property type="entry name" value="DUF8010"/>
</dbReference>
<comment type="caution">
    <text evidence="3">The sequence shown here is derived from an EMBL/GenBank/DDBJ whole genome shotgun (WGS) entry which is preliminary data.</text>
</comment>
<evidence type="ECO:0000313" key="3">
    <source>
        <dbReference type="EMBL" id="MBD7956562.1"/>
    </source>
</evidence>
<accession>A0ABR8RZC0</accession>
<feature type="domain" description="DUF8185" evidence="2">
    <location>
        <begin position="107"/>
        <end position="208"/>
    </location>
</feature>
<evidence type="ECO:0000259" key="1">
    <source>
        <dbReference type="Pfam" id="PF26035"/>
    </source>
</evidence>
<reference evidence="3 4" key="1">
    <citation type="submission" date="2020-08" db="EMBL/GenBank/DDBJ databases">
        <title>A Genomic Blueprint of the Chicken Gut Microbiome.</title>
        <authorList>
            <person name="Gilroy R."/>
            <person name="Ravi A."/>
            <person name="Getino M."/>
            <person name="Pursley I."/>
            <person name="Horton D.L."/>
            <person name="Alikhan N.-F."/>
            <person name="Baker D."/>
            <person name="Gharbi K."/>
            <person name="Hall N."/>
            <person name="Watson M."/>
            <person name="Adriaenssens E.M."/>
            <person name="Foster-Nyarko E."/>
            <person name="Jarju S."/>
            <person name="Secka A."/>
            <person name="Antonio M."/>
            <person name="Oren A."/>
            <person name="Chaudhuri R."/>
            <person name="La Ragione R.M."/>
            <person name="Hildebrand F."/>
            <person name="Pallen M.J."/>
        </authorList>
    </citation>
    <scope>NUCLEOTIDE SEQUENCE [LARGE SCALE GENOMIC DNA]</scope>
    <source>
        <strain evidence="3 4">Sa4CUA7</strain>
    </source>
</reference>
<dbReference type="Pfam" id="PF26035">
    <property type="entry name" value="DUF8010"/>
    <property type="match status" value="1"/>
</dbReference>
<dbReference type="EMBL" id="JACSQP010000002">
    <property type="protein sequence ID" value="MBD7956562.1"/>
    <property type="molecule type" value="Genomic_DNA"/>
</dbReference>
<evidence type="ECO:0000259" key="2">
    <source>
        <dbReference type="Pfam" id="PF26572"/>
    </source>
</evidence>
<protein>
    <recommendedName>
        <fullName evidence="5">Urease accessory protein</fullName>
    </recommendedName>
</protein>
<feature type="domain" description="DUF8010" evidence="1">
    <location>
        <begin position="2"/>
        <end position="104"/>
    </location>
</feature>
<dbReference type="Proteomes" id="UP000648352">
    <property type="component" value="Unassembled WGS sequence"/>
</dbReference>
<evidence type="ECO:0000313" key="4">
    <source>
        <dbReference type="Proteomes" id="UP000648352"/>
    </source>
</evidence>
<evidence type="ECO:0008006" key="5">
    <source>
        <dbReference type="Google" id="ProtNLM"/>
    </source>
</evidence>
<proteinExistence type="predicted"/>
<name>A0ABR8RZC0_9MICO</name>
<dbReference type="InterPro" id="IPR058498">
    <property type="entry name" value="DUF8185"/>
</dbReference>
<organism evidence="3 4">
    <name type="scientific">Microbacterium pullorum</name>
    <dbReference type="NCBI Taxonomy" id="2762236"/>
    <lineage>
        <taxon>Bacteria</taxon>
        <taxon>Bacillati</taxon>
        <taxon>Actinomycetota</taxon>
        <taxon>Actinomycetes</taxon>
        <taxon>Micrococcales</taxon>
        <taxon>Microbacteriaceae</taxon>
        <taxon>Microbacterium</taxon>
    </lineage>
</organism>
<dbReference type="Pfam" id="PF26572">
    <property type="entry name" value="DUF8185"/>
    <property type="match status" value="1"/>
</dbReference>
<sequence length="223" mass="22769">MSHRLRFPDARAAADAATFASRATRLGDGAVRLQASAGTLVMTCAPLAPRGLLDATPTVLGLRATRIDPELETDIVIDGAALVASDEPTELQLPAVALSVAWAGIAPPRAGWTEGVDLDAATVAARAQWGIAAVAETVPRDAGEDAVRAVRARVWGAPDDALAGLPLGTAFAAFGLGFIGGAETVAVRAAGPWTRLTFRRGHVLVRGPVKSGLTPVRVTGSAA</sequence>
<keyword evidence="4" id="KW-1185">Reference proteome</keyword>